<evidence type="ECO:0000313" key="5">
    <source>
        <dbReference type="EMBL" id="KAF2180930.1"/>
    </source>
</evidence>
<evidence type="ECO:0000256" key="3">
    <source>
        <dbReference type="ARBA" id="ARBA00022840"/>
    </source>
</evidence>
<sequence length="333" mass="37141">MALRAGKIVRGATGTYELLDALKAPTVYKAQVLSGPRINKRWAVVKTAVGELENVALKREYNNYKIPDIASSPYIRTLYDAVGSFEEDVRHSSAAAEDPLCLVFEWMETDLQSLSSHQYRRDSRLPKIISKSVLSALDTFKRYNAAHTDVNPNNIFVSNIDGHSPVVKLGDLGTMIKEGFNRQRLQSLPCRAPEVWQGIGCFHSSDVWSVGVTLAHWLYGRAIFGASDKIIEDHTEAWCIAKLQRLVGTLGPCMNHQPYKNEFELAEQLASMEIGPGLGKLIKVGTLRQELQSLLDPSVSTQLLEFIDYLLVIDMAKRPTARDALQHPYLQSG</sequence>
<dbReference type="SUPFAM" id="SSF56112">
    <property type="entry name" value="Protein kinase-like (PK-like)"/>
    <property type="match status" value="1"/>
</dbReference>
<keyword evidence="6" id="KW-1185">Reference proteome</keyword>
<gene>
    <name evidence="5" type="ORF">K469DRAFT_590995</name>
</gene>
<name>A0A6A6DSJ8_9PEZI</name>
<dbReference type="GO" id="GO:0005524">
    <property type="term" value="F:ATP binding"/>
    <property type="evidence" value="ECO:0007669"/>
    <property type="project" value="UniProtKB-KW"/>
</dbReference>
<dbReference type="AlphaFoldDB" id="A0A6A6DSJ8"/>
<proteinExistence type="predicted"/>
<dbReference type="EMBL" id="ML994655">
    <property type="protein sequence ID" value="KAF2180930.1"/>
    <property type="molecule type" value="Genomic_DNA"/>
</dbReference>
<dbReference type="Proteomes" id="UP000800200">
    <property type="component" value="Unassembled WGS sequence"/>
</dbReference>
<dbReference type="InterPro" id="IPR000719">
    <property type="entry name" value="Prot_kinase_dom"/>
</dbReference>
<dbReference type="Gene3D" id="1.10.510.10">
    <property type="entry name" value="Transferase(Phosphotransferase) domain 1"/>
    <property type="match status" value="1"/>
</dbReference>
<keyword evidence="3" id="KW-0067">ATP-binding</keyword>
<dbReference type="InterPro" id="IPR050117">
    <property type="entry name" value="MAPK"/>
</dbReference>
<dbReference type="PROSITE" id="PS50011">
    <property type="entry name" value="PROTEIN_KINASE_DOM"/>
    <property type="match status" value="1"/>
</dbReference>
<dbReference type="OrthoDB" id="5979581at2759"/>
<evidence type="ECO:0000313" key="6">
    <source>
        <dbReference type="Proteomes" id="UP000800200"/>
    </source>
</evidence>
<evidence type="ECO:0000256" key="1">
    <source>
        <dbReference type="ARBA" id="ARBA00022527"/>
    </source>
</evidence>
<evidence type="ECO:0000256" key="2">
    <source>
        <dbReference type="ARBA" id="ARBA00022741"/>
    </source>
</evidence>
<keyword evidence="5" id="KW-0418">Kinase</keyword>
<protein>
    <submittedName>
        <fullName evidence="5">Kinase-like protein</fullName>
    </submittedName>
</protein>
<dbReference type="SMART" id="SM00220">
    <property type="entry name" value="S_TKc"/>
    <property type="match status" value="1"/>
</dbReference>
<evidence type="ECO:0000259" key="4">
    <source>
        <dbReference type="PROSITE" id="PS50011"/>
    </source>
</evidence>
<accession>A0A6A6DSJ8</accession>
<keyword evidence="1" id="KW-0723">Serine/threonine-protein kinase</keyword>
<reference evidence="5" key="1">
    <citation type="journal article" date="2020" name="Stud. Mycol.">
        <title>101 Dothideomycetes genomes: a test case for predicting lifestyles and emergence of pathogens.</title>
        <authorList>
            <person name="Haridas S."/>
            <person name="Albert R."/>
            <person name="Binder M."/>
            <person name="Bloem J."/>
            <person name="Labutti K."/>
            <person name="Salamov A."/>
            <person name="Andreopoulos B."/>
            <person name="Baker S."/>
            <person name="Barry K."/>
            <person name="Bills G."/>
            <person name="Bluhm B."/>
            <person name="Cannon C."/>
            <person name="Castanera R."/>
            <person name="Culley D."/>
            <person name="Daum C."/>
            <person name="Ezra D."/>
            <person name="Gonzalez J."/>
            <person name="Henrissat B."/>
            <person name="Kuo A."/>
            <person name="Liang C."/>
            <person name="Lipzen A."/>
            <person name="Lutzoni F."/>
            <person name="Magnuson J."/>
            <person name="Mondo S."/>
            <person name="Nolan M."/>
            <person name="Ohm R."/>
            <person name="Pangilinan J."/>
            <person name="Park H.-J."/>
            <person name="Ramirez L."/>
            <person name="Alfaro M."/>
            <person name="Sun H."/>
            <person name="Tritt A."/>
            <person name="Yoshinaga Y."/>
            <person name="Zwiers L.-H."/>
            <person name="Turgeon B."/>
            <person name="Goodwin S."/>
            <person name="Spatafora J."/>
            <person name="Crous P."/>
            <person name="Grigoriev I."/>
        </authorList>
    </citation>
    <scope>NUCLEOTIDE SEQUENCE</scope>
    <source>
        <strain evidence="5">CBS 207.26</strain>
    </source>
</reference>
<dbReference type="Pfam" id="PF00069">
    <property type="entry name" value="Pkinase"/>
    <property type="match status" value="1"/>
</dbReference>
<keyword evidence="2" id="KW-0547">Nucleotide-binding</keyword>
<organism evidence="5 6">
    <name type="scientific">Zopfia rhizophila CBS 207.26</name>
    <dbReference type="NCBI Taxonomy" id="1314779"/>
    <lineage>
        <taxon>Eukaryota</taxon>
        <taxon>Fungi</taxon>
        <taxon>Dikarya</taxon>
        <taxon>Ascomycota</taxon>
        <taxon>Pezizomycotina</taxon>
        <taxon>Dothideomycetes</taxon>
        <taxon>Dothideomycetes incertae sedis</taxon>
        <taxon>Zopfiaceae</taxon>
        <taxon>Zopfia</taxon>
    </lineage>
</organism>
<feature type="domain" description="Protein kinase" evidence="4">
    <location>
        <begin position="2"/>
        <end position="330"/>
    </location>
</feature>
<keyword evidence="5" id="KW-0808">Transferase</keyword>
<dbReference type="GO" id="GO:0004674">
    <property type="term" value="F:protein serine/threonine kinase activity"/>
    <property type="evidence" value="ECO:0007669"/>
    <property type="project" value="UniProtKB-KW"/>
</dbReference>
<dbReference type="PANTHER" id="PTHR24055">
    <property type="entry name" value="MITOGEN-ACTIVATED PROTEIN KINASE"/>
    <property type="match status" value="1"/>
</dbReference>
<dbReference type="InterPro" id="IPR011009">
    <property type="entry name" value="Kinase-like_dom_sf"/>
</dbReference>